<gene>
    <name evidence="1" type="ORF">EK21DRAFT_110690</name>
</gene>
<dbReference type="Proteomes" id="UP000799777">
    <property type="component" value="Unassembled WGS sequence"/>
</dbReference>
<protein>
    <submittedName>
        <fullName evidence="1">Uncharacterized protein</fullName>
    </submittedName>
</protein>
<accession>A0A9P4LP23</accession>
<evidence type="ECO:0000313" key="2">
    <source>
        <dbReference type="Proteomes" id="UP000799777"/>
    </source>
</evidence>
<reference evidence="1" key="1">
    <citation type="journal article" date="2020" name="Stud. Mycol.">
        <title>101 Dothideomycetes genomes: a test case for predicting lifestyles and emergence of pathogens.</title>
        <authorList>
            <person name="Haridas S."/>
            <person name="Albert R."/>
            <person name="Binder M."/>
            <person name="Bloem J."/>
            <person name="Labutti K."/>
            <person name="Salamov A."/>
            <person name="Andreopoulos B."/>
            <person name="Baker S."/>
            <person name="Barry K."/>
            <person name="Bills G."/>
            <person name="Bluhm B."/>
            <person name="Cannon C."/>
            <person name="Castanera R."/>
            <person name="Culley D."/>
            <person name="Daum C."/>
            <person name="Ezra D."/>
            <person name="Gonzalez J."/>
            <person name="Henrissat B."/>
            <person name="Kuo A."/>
            <person name="Liang C."/>
            <person name="Lipzen A."/>
            <person name="Lutzoni F."/>
            <person name="Magnuson J."/>
            <person name="Mondo S."/>
            <person name="Nolan M."/>
            <person name="Ohm R."/>
            <person name="Pangilinan J."/>
            <person name="Park H.-J."/>
            <person name="Ramirez L."/>
            <person name="Alfaro M."/>
            <person name="Sun H."/>
            <person name="Tritt A."/>
            <person name="Yoshinaga Y."/>
            <person name="Zwiers L.-H."/>
            <person name="Turgeon B."/>
            <person name="Goodwin S."/>
            <person name="Spatafora J."/>
            <person name="Crous P."/>
            <person name="Grigoriev I."/>
        </authorList>
    </citation>
    <scope>NUCLEOTIDE SEQUENCE</scope>
    <source>
        <strain evidence="1">CBS 110217</strain>
    </source>
</reference>
<evidence type="ECO:0000313" key="1">
    <source>
        <dbReference type="EMBL" id="KAF2031800.1"/>
    </source>
</evidence>
<proteinExistence type="predicted"/>
<comment type="caution">
    <text evidence="1">The sequence shown here is derived from an EMBL/GenBank/DDBJ whole genome shotgun (WGS) entry which is preliminary data.</text>
</comment>
<dbReference type="EMBL" id="ML978178">
    <property type="protein sequence ID" value="KAF2031800.1"/>
    <property type="molecule type" value="Genomic_DNA"/>
</dbReference>
<sequence>MAFTQDGTFRFMDLPQELKDMIYHELWQQGRNVLLPQVQVAGSRFHPNNINYSGVDQLRYGLQGGCGGIKHLGDEVYGLPLWLLTNKDILRQGLQHFRSNASLTPAYDMDDSLEYSIASLIPLVDIDQATKLRICIDVGHVYNGDSWHHRDSSWEANKTIERILRQIGSKLSVLTLIMCGNIWGASPIVPEKPWKFNLTHQSMENLKLHKLELRLELHDRPDLNEYLAGCSLRSGFENEVIRLGARLVGDGERLETRAEPATLAKVHPYRHLDTILPLTITTSYTKDQVGGV</sequence>
<keyword evidence="2" id="KW-1185">Reference proteome</keyword>
<dbReference type="OrthoDB" id="3799620at2759"/>
<organism evidence="1 2">
    <name type="scientific">Setomelanomma holmii</name>
    <dbReference type="NCBI Taxonomy" id="210430"/>
    <lineage>
        <taxon>Eukaryota</taxon>
        <taxon>Fungi</taxon>
        <taxon>Dikarya</taxon>
        <taxon>Ascomycota</taxon>
        <taxon>Pezizomycotina</taxon>
        <taxon>Dothideomycetes</taxon>
        <taxon>Pleosporomycetidae</taxon>
        <taxon>Pleosporales</taxon>
        <taxon>Pleosporineae</taxon>
        <taxon>Phaeosphaeriaceae</taxon>
        <taxon>Setomelanomma</taxon>
    </lineage>
</organism>
<name>A0A9P4LP23_9PLEO</name>
<dbReference type="AlphaFoldDB" id="A0A9P4LP23"/>